<dbReference type="AlphaFoldDB" id="A0A3L6QZ16"/>
<feature type="domain" description="DUF6598" evidence="1">
    <location>
        <begin position="98"/>
        <end position="170"/>
    </location>
</feature>
<dbReference type="PANTHER" id="PTHR33065">
    <property type="entry name" value="OS07G0486400 PROTEIN"/>
    <property type="match status" value="1"/>
</dbReference>
<evidence type="ECO:0000313" key="2">
    <source>
        <dbReference type="EMBL" id="RLM91763.1"/>
    </source>
</evidence>
<dbReference type="Proteomes" id="UP000275267">
    <property type="component" value="Unassembled WGS sequence"/>
</dbReference>
<organism evidence="2 3">
    <name type="scientific">Panicum miliaceum</name>
    <name type="common">Proso millet</name>
    <name type="synonym">Broomcorn millet</name>
    <dbReference type="NCBI Taxonomy" id="4540"/>
    <lineage>
        <taxon>Eukaryota</taxon>
        <taxon>Viridiplantae</taxon>
        <taxon>Streptophyta</taxon>
        <taxon>Embryophyta</taxon>
        <taxon>Tracheophyta</taxon>
        <taxon>Spermatophyta</taxon>
        <taxon>Magnoliopsida</taxon>
        <taxon>Liliopsida</taxon>
        <taxon>Poales</taxon>
        <taxon>Poaceae</taxon>
        <taxon>PACMAD clade</taxon>
        <taxon>Panicoideae</taxon>
        <taxon>Panicodae</taxon>
        <taxon>Paniceae</taxon>
        <taxon>Panicinae</taxon>
        <taxon>Panicum</taxon>
        <taxon>Panicum sect. Panicum</taxon>
    </lineage>
</organism>
<sequence>MGKASGFQQRSGPQQQAFQQALLAASLPYLQAQAHQQQQLPFVTPLPQQFLPPIPLDVLPKITPSCVTSWCVCYHRRYWTDIVSPTVPTHPYFRPCGMMQVFSMRLSSTQSRPVNIYGHFAVRDRWEPLRNYLFKRSKDDPATIAPGYSALPLCIPSRGIIESVVEISVEAKHSSEMKISALTSGFDDEITLYDGTFCGFGTIVRHFIAVRLLGELHISSKLDGSLYSWTFKPGVGILKAPAHLVSDLTQFVVRVSFRTQGKYASTWQWPVELQLQ</sequence>
<dbReference type="PANTHER" id="PTHR33065:SF117">
    <property type="entry name" value="OS01G0590200 PROTEIN"/>
    <property type="match status" value="1"/>
</dbReference>
<dbReference type="STRING" id="4540.A0A3L6QZ16"/>
<name>A0A3L6QZ16_PANMI</name>
<dbReference type="OrthoDB" id="677498at2759"/>
<gene>
    <name evidence="2" type="ORF">C2845_PM08G17250</name>
</gene>
<keyword evidence="3" id="KW-1185">Reference proteome</keyword>
<dbReference type="InterPro" id="IPR046533">
    <property type="entry name" value="DUF6598"/>
</dbReference>
<proteinExistence type="predicted"/>
<protein>
    <recommendedName>
        <fullName evidence="1">DUF6598 domain-containing protein</fullName>
    </recommendedName>
</protein>
<comment type="caution">
    <text evidence="2">The sequence shown here is derived from an EMBL/GenBank/DDBJ whole genome shotgun (WGS) entry which is preliminary data.</text>
</comment>
<evidence type="ECO:0000313" key="3">
    <source>
        <dbReference type="Proteomes" id="UP000275267"/>
    </source>
</evidence>
<dbReference type="EMBL" id="PQIB02000010">
    <property type="protein sequence ID" value="RLM91763.1"/>
    <property type="molecule type" value="Genomic_DNA"/>
</dbReference>
<evidence type="ECO:0000259" key="1">
    <source>
        <dbReference type="Pfam" id="PF20241"/>
    </source>
</evidence>
<reference evidence="3" key="1">
    <citation type="journal article" date="2019" name="Nat. Commun.">
        <title>The genome of broomcorn millet.</title>
        <authorList>
            <person name="Zou C."/>
            <person name="Miki D."/>
            <person name="Li D."/>
            <person name="Tang Q."/>
            <person name="Xiao L."/>
            <person name="Rajput S."/>
            <person name="Deng P."/>
            <person name="Jia W."/>
            <person name="Huang R."/>
            <person name="Zhang M."/>
            <person name="Sun Y."/>
            <person name="Hu J."/>
            <person name="Fu X."/>
            <person name="Schnable P.S."/>
            <person name="Li F."/>
            <person name="Zhang H."/>
            <person name="Feng B."/>
            <person name="Zhu X."/>
            <person name="Liu R."/>
            <person name="Schnable J.C."/>
            <person name="Zhu J.-K."/>
            <person name="Zhang H."/>
        </authorList>
    </citation>
    <scope>NUCLEOTIDE SEQUENCE [LARGE SCALE GENOMIC DNA]</scope>
</reference>
<accession>A0A3L6QZ16</accession>
<dbReference type="Pfam" id="PF20241">
    <property type="entry name" value="DUF6598"/>
    <property type="match status" value="1"/>
</dbReference>